<name>A0A2U2X951_9FLAO</name>
<evidence type="ECO:0008006" key="3">
    <source>
        <dbReference type="Google" id="ProtNLM"/>
    </source>
</evidence>
<gene>
    <name evidence="1" type="ORF">DIS18_07095</name>
</gene>
<dbReference type="EMBL" id="QFRI01000001">
    <property type="protein sequence ID" value="PWH84294.1"/>
    <property type="molecule type" value="Genomic_DNA"/>
</dbReference>
<protein>
    <recommendedName>
        <fullName evidence="3">Gluconate 2-dehydrogenase subunit 3</fullName>
    </recommendedName>
</protein>
<accession>A0A2U2X951</accession>
<dbReference type="Pfam" id="PF13618">
    <property type="entry name" value="Gluconate_2-dh3"/>
    <property type="match status" value="1"/>
</dbReference>
<dbReference type="AlphaFoldDB" id="A0A2U2X951"/>
<dbReference type="Proteomes" id="UP000245375">
    <property type="component" value="Unassembled WGS sequence"/>
</dbReference>
<reference evidence="1" key="2">
    <citation type="submission" date="2018-05" db="EMBL/GenBank/DDBJ databases">
        <authorList>
            <person name="Lanie J.A."/>
            <person name="Ng W.-L."/>
            <person name="Kazmierczak K.M."/>
            <person name="Andrzejewski T.M."/>
            <person name="Davidsen T.M."/>
            <person name="Wayne K.J."/>
            <person name="Tettelin H."/>
            <person name="Glass J.I."/>
            <person name="Rusch D."/>
            <person name="Podicherti R."/>
            <person name="Tsui H.-C.T."/>
            <person name="Winkler M.E."/>
        </authorList>
    </citation>
    <scope>NUCLEOTIDE SEQUENCE [LARGE SCALE GENOMIC DNA]</scope>
    <source>
        <strain evidence="1">ZY111</strain>
    </source>
</reference>
<dbReference type="InterPro" id="IPR027056">
    <property type="entry name" value="Gluconate_2DH_su3"/>
</dbReference>
<comment type="caution">
    <text evidence="1">The sequence shown here is derived from an EMBL/GenBank/DDBJ whole genome shotgun (WGS) entry which is preliminary data.</text>
</comment>
<organism evidence="1 2">
    <name type="scientific">Algibacter marinivivus</name>
    <dbReference type="NCBI Taxonomy" id="2100723"/>
    <lineage>
        <taxon>Bacteria</taxon>
        <taxon>Pseudomonadati</taxon>
        <taxon>Bacteroidota</taxon>
        <taxon>Flavobacteriia</taxon>
        <taxon>Flavobacteriales</taxon>
        <taxon>Flavobacteriaceae</taxon>
        <taxon>Algibacter</taxon>
    </lineage>
</organism>
<reference evidence="1" key="1">
    <citation type="submission" date="2018-05" db="EMBL/GenBank/DDBJ databases">
        <title>Algibacter marinivivus sp. nov., isolated from sample around a algae.</title>
        <authorList>
            <person name="Zhong X."/>
        </authorList>
    </citation>
    <scope>NUCLEOTIDE SEQUENCE [LARGE SCALE GENOMIC DNA]</scope>
    <source>
        <strain evidence="1">ZY111</strain>
    </source>
</reference>
<proteinExistence type="predicted"/>
<evidence type="ECO:0000313" key="1">
    <source>
        <dbReference type="EMBL" id="PWH84294.1"/>
    </source>
</evidence>
<keyword evidence="2" id="KW-1185">Reference proteome</keyword>
<evidence type="ECO:0000313" key="2">
    <source>
        <dbReference type="Proteomes" id="UP000245375"/>
    </source>
</evidence>
<sequence>MRPKSLKKIQKPKVMDRRTALKNLSIGLGYTVASPTIFNMLSSCTAEASGWTPLFLSVDEKHMVTHLTDIILPKTNTPGALDVNVPQFLDLMYADIEKKQNQDIFKKGALIFGEAFKTKFDIEVVEGNKAQYETLLGSYFKISETTEQALLKLQRQPLESISKTDMGNYLLYNFLLSVRRYTLFGYYTSEKVGETILNYDPIPGEQKGCIPLEDVPNSNAWSL</sequence>
<dbReference type="OrthoDB" id="6385145at2"/>